<keyword evidence="1" id="KW-1133">Transmembrane helix</keyword>
<keyword evidence="3" id="KW-1185">Reference proteome</keyword>
<dbReference type="EMBL" id="MAYT01000012">
    <property type="protein sequence ID" value="OCA88939.1"/>
    <property type="molecule type" value="Genomic_DNA"/>
</dbReference>
<dbReference type="Proteomes" id="UP000092578">
    <property type="component" value="Unassembled WGS sequence"/>
</dbReference>
<dbReference type="InterPro" id="IPR032710">
    <property type="entry name" value="NTF2-like_dom_sf"/>
</dbReference>
<proteinExistence type="predicted"/>
<gene>
    <name evidence="2" type="ORF">A8F95_05825</name>
</gene>
<sequence>MLRKRRRRRNMVIILVLLLFCIGVGWLFVRGLFTSPGEQAQQVVDEFYQYEQKANFSKSWEMFHPFIKEKFTKGHYVQDRAHVFMNHFGVESFSYTLGEPEELEKWQASAEGPELSFVYKVPVVQVYKGKYGNFSLQQDVFVVQEKEDWLILWDYNQ</sequence>
<feature type="transmembrane region" description="Helical" evidence="1">
    <location>
        <begin position="12"/>
        <end position="33"/>
    </location>
</feature>
<keyword evidence="1" id="KW-0812">Transmembrane</keyword>
<evidence type="ECO:0000256" key="1">
    <source>
        <dbReference type="SAM" id="Phobius"/>
    </source>
</evidence>
<evidence type="ECO:0000313" key="2">
    <source>
        <dbReference type="EMBL" id="OCA88939.1"/>
    </source>
</evidence>
<evidence type="ECO:0000313" key="3">
    <source>
        <dbReference type="Proteomes" id="UP000092578"/>
    </source>
</evidence>
<dbReference type="SUPFAM" id="SSF54427">
    <property type="entry name" value="NTF2-like"/>
    <property type="match status" value="1"/>
</dbReference>
<keyword evidence="1" id="KW-0472">Membrane</keyword>
<name>A0A1B9AYH5_9BACI</name>
<dbReference type="Gene3D" id="3.10.450.100">
    <property type="entry name" value="NTF2-like, domain 1"/>
    <property type="match status" value="1"/>
</dbReference>
<accession>A0A1B9AYH5</accession>
<protein>
    <submittedName>
        <fullName evidence="2">Uncharacterized protein</fullName>
    </submittedName>
</protein>
<dbReference type="AlphaFoldDB" id="A0A1B9AYH5"/>
<organism evidence="2 3">
    <name type="scientific">Pseudobacillus wudalianchiensis</name>
    <dbReference type="NCBI Taxonomy" id="1743143"/>
    <lineage>
        <taxon>Bacteria</taxon>
        <taxon>Bacillati</taxon>
        <taxon>Bacillota</taxon>
        <taxon>Bacilli</taxon>
        <taxon>Bacillales</taxon>
        <taxon>Bacillaceae</taxon>
        <taxon>Pseudobacillus</taxon>
    </lineage>
</organism>
<comment type="caution">
    <text evidence="2">The sequence shown here is derived from an EMBL/GenBank/DDBJ whole genome shotgun (WGS) entry which is preliminary data.</text>
</comment>
<reference evidence="3" key="1">
    <citation type="submission" date="2016-05" db="EMBL/GenBank/DDBJ databases">
        <authorList>
            <person name="Liu B."/>
            <person name="Wang J."/>
            <person name="Zhu Y."/>
            <person name="Liu G."/>
            <person name="Chen Q."/>
            <person name="Chen Z."/>
            <person name="Lan J."/>
            <person name="Che J."/>
            <person name="Ge C."/>
            <person name="Shi H."/>
            <person name="Pan Z."/>
            <person name="Liu X."/>
        </authorList>
    </citation>
    <scope>NUCLEOTIDE SEQUENCE [LARGE SCALE GENOMIC DNA]</scope>
    <source>
        <strain evidence="3">FJAT-27215</strain>
    </source>
</reference>